<evidence type="ECO:0000313" key="1">
    <source>
        <dbReference type="EMBL" id="CDP07827.1"/>
    </source>
</evidence>
<keyword evidence="2" id="KW-1185">Reference proteome</keyword>
<sequence length="36" mass="4203">MTGNIRTKTYGENFGISSNILVRLCKIFFPFFKIVF</sequence>
<gene>
    <name evidence="1" type="ORF">GSCOC_T00025231001</name>
</gene>
<protein>
    <submittedName>
        <fullName evidence="1">Uncharacterized protein</fullName>
    </submittedName>
</protein>
<dbReference type="Gramene" id="CDP07827">
    <property type="protein sequence ID" value="CDP07827"/>
    <property type="gene ID" value="GSCOC_T00025231001"/>
</dbReference>
<proteinExistence type="predicted"/>
<reference evidence="2" key="1">
    <citation type="journal article" date="2014" name="Science">
        <title>The coffee genome provides insight into the convergent evolution of caffeine biosynthesis.</title>
        <authorList>
            <person name="Denoeud F."/>
            <person name="Carretero-Paulet L."/>
            <person name="Dereeper A."/>
            <person name="Droc G."/>
            <person name="Guyot R."/>
            <person name="Pietrella M."/>
            <person name="Zheng C."/>
            <person name="Alberti A."/>
            <person name="Anthony F."/>
            <person name="Aprea G."/>
            <person name="Aury J.M."/>
            <person name="Bento P."/>
            <person name="Bernard M."/>
            <person name="Bocs S."/>
            <person name="Campa C."/>
            <person name="Cenci A."/>
            <person name="Combes M.C."/>
            <person name="Crouzillat D."/>
            <person name="Da Silva C."/>
            <person name="Daddiego L."/>
            <person name="De Bellis F."/>
            <person name="Dussert S."/>
            <person name="Garsmeur O."/>
            <person name="Gayraud T."/>
            <person name="Guignon V."/>
            <person name="Jahn K."/>
            <person name="Jamilloux V."/>
            <person name="Joet T."/>
            <person name="Labadie K."/>
            <person name="Lan T."/>
            <person name="Leclercq J."/>
            <person name="Lepelley M."/>
            <person name="Leroy T."/>
            <person name="Li L.T."/>
            <person name="Librado P."/>
            <person name="Lopez L."/>
            <person name="Munoz A."/>
            <person name="Noel B."/>
            <person name="Pallavicini A."/>
            <person name="Perrotta G."/>
            <person name="Poncet V."/>
            <person name="Pot D."/>
            <person name="Priyono X."/>
            <person name="Rigoreau M."/>
            <person name="Rouard M."/>
            <person name="Rozas J."/>
            <person name="Tranchant-Dubreuil C."/>
            <person name="VanBuren R."/>
            <person name="Zhang Q."/>
            <person name="Andrade A.C."/>
            <person name="Argout X."/>
            <person name="Bertrand B."/>
            <person name="de Kochko A."/>
            <person name="Graziosi G."/>
            <person name="Henry R.J."/>
            <person name="Jayarama X."/>
            <person name="Ming R."/>
            <person name="Nagai C."/>
            <person name="Rounsley S."/>
            <person name="Sankoff D."/>
            <person name="Giuliano G."/>
            <person name="Albert V.A."/>
            <person name="Wincker P."/>
            <person name="Lashermes P."/>
        </authorList>
    </citation>
    <scope>NUCLEOTIDE SEQUENCE [LARGE SCALE GENOMIC DNA]</scope>
    <source>
        <strain evidence="2">cv. DH200-94</strain>
    </source>
</reference>
<name>A0A068UHS2_COFCA</name>
<dbReference type="EMBL" id="HG739112">
    <property type="protein sequence ID" value="CDP07827.1"/>
    <property type="molecule type" value="Genomic_DNA"/>
</dbReference>
<organism evidence="1 2">
    <name type="scientific">Coffea canephora</name>
    <name type="common">Robusta coffee</name>
    <dbReference type="NCBI Taxonomy" id="49390"/>
    <lineage>
        <taxon>Eukaryota</taxon>
        <taxon>Viridiplantae</taxon>
        <taxon>Streptophyta</taxon>
        <taxon>Embryophyta</taxon>
        <taxon>Tracheophyta</taxon>
        <taxon>Spermatophyta</taxon>
        <taxon>Magnoliopsida</taxon>
        <taxon>eudicotyledons</taxon>
        <taxon>Gunneridae</taxon>
        <taxon>Pentapetalae</taxon>
        <taxon>asterids</taxon>
        <taxon>lamiids</taxon>
        <taxon>Gentianales</taxon>
        <taxon>Rubiaceae</taxon>
        <taxon>Ixoroideae</taxon>
        <taxon>Gardenieae complex</taxon>
        <taxon>Bertiereae - Coffeeae clade</taxon>
        <taxon>Coffeeae</taxon>
        <taxon>Coffea</taxon>
    </lineage>
</organism>
<evidence type="ECO:0000313" key="2">
    <source>
        <dbReference type="Proteomes" id="UP000295252"/>
    </source>
</evidence>
<dbReference type="Proteomes" id="UP000295252">
    <property type="component" value="Chromosome X"/>
</dbReference>
<dbReference type="AlphaFoldDB" id="A0A068UHS2"/>
<dbReference type="InParanoid" id="A0A068UHS2"/>
<accession>A0A068UHS2</accession>